<evidence type="ECO:0000256" key="3">
    <source>
        <dbReference type="ARBA" id="ARBA00022614"/>
    </source>
</evidence>
<dbReference type="Gene3D" id="3.80.10.10">
    <property type="entry name" value="Ribonuclease Inhibitor"/>
    <property type="match status" value="1"/>
</dbReference>
<dbReference type="Proteomes" id="UP000235145">
    <property type="component" value="Unassembled WGS sequence"/>
</dbReference>
<reference evidence="11 12" key="1">
    <citation type="journal article" date="2017" name="Nat. Commun.">
        <title>Genome assembly with in vitro proximity ligation data and whole-genome triplication in lettuce.</title>
        <authorList>
            <person name="Reyes-Chin-Wo S."/>
            <person name="Wang Z."/>
            <person name="Yang X."/>
            <person name="Kozik A."/>
            <person name="Arikit S."/>
            <person name="Song C."/>
            <person name="Xia L."/>
            <person name="Froenicke L."/>
            <person name="Lavelle D.O."/>
            <person name="Truco M.J."/>
            <person name="Xia R."/>
            <person name="Zhu S."/>
            <person name="Xu C."/>
            <person name="Xu H."/>
            <person name="Xu X."/>
            <person name="Cox K."/>
            <person name="Korf I."/>
            <person name="Meyers B.C."/>
            <person name="Michelmore R.W."/>
        </authorList>
    </citation>
    <scope>NUCLEOTIDE SEQUENCE [LARGE SCALE GENOMIC DNA]</scope>
    <source>
        <strain evidence="12">cv. Salinas</strain>
        <tissue evidence="11">Seedlings</tissue>
    </source>
</reference>
<accession>A0A9R1UV38</accession>
<evidence type="ECO:0000256" key="10">
    <source>
        <dbReference type="SAM" id="MobiDB-lite"/>
    </source>
</evidence>
<keyword evidence="4" id="KW-0812">Transmembrane</keyword>
<evidence type="ECO:0000256" key="9">
    <source>
        <dbReference type="ARBA" id="ARBA00023180"/>
    </source>
</evidence>
<evidence type="ECO:0000256" key="6">
    <source>
        <dbReference type="ARBA" id="ARBA00022737"/>
    </source>
</evidence>
<dbReference type="InterPro" id="IPR046956">
    <property type="entry name" value="RLP23-like"/>
</dbReference>
<evidence type="ECO:0000256" key="1">
    <source>
        <dbReference type="ARBA" id="ARBA00004479"/>
    </source>
</evidence>
<evidence type="ECO:0000256" key="7">
    <source>
        <dbReference type="ARBA" id="ARBA00022989"/>
    </source>
</evidence>
<comment type="caution">
    <text evidence="11">The sequence shown here is derived from an EMBL/GenBank/DDBJ whole genome shotgun (WGS) entry which is preliminary data.</text>
</comment>
<keyword evidence="8" id="KW-0472">Membrane</keyword>
<feature type="compositionally biased region" description="Low complexity" evidence="10">
    <location>
        <begin position="204"/>
        <end position="219"/>
    </location>
</feature>
<organism evidence="11 12">
    <name type="scientific">Lactuca sativa</name>
    <name type="common">Garden lettuce</name>
    <dbReference type="NCBI Taxonomy" id="4236"/>
    <lineage>
        <taxon>Eukaryota</taxon>
        <taxon>Viridiplantae</taxon>
        <taxon>Streptophyta</taxon>
        <taxon>Embryophyta</taxon>
        <taxon>Tracheophyta</taxon>
        <taxon>Spermatophyta</taxon>
        <taxon>Magnoliopsida</taxon>
        <taxon>eudicotyledons</taxon>
        <taxon>Gunneridae</taxon>
        <taxon>Pentapetalae</taxon>
        <taxon>asterids</taxon>
        <taxon>campanulids</taxon>
        <taxon>Asterales</taxon>
        <taxon>Asteraceae</taxon>
        <taxon>Cichorioideae</taxon>
        <taxon>Cichorieae</taxon>
        <taxon>Lactucinae</taxon>
        <taxon>Lactuca</taxon>
    </lineage>
</organism>
<gene>
    <name evidence="11" type="ORF">LSAT_V11C800444500</name>
</gene>
<evidence type="ECO:0000313" key="11">
    <source>
        <dbReference type="EMBL" id="KAJ0194128.1"/>
    </source>
</evidence>
<keyword evidence="9" id="KW-0325">Glycoprotein</keyword>
<dbReference type="PRINTS" id="PR00019">
    <property type="entry name" value="LEURICHRPT"/>
</dbReference>
<dbReference type="Pfam" id="PF00560">
    <property type="entry name" value="LRR_1"/>
    <property type="match status" value="3"/>
</dbReference>
<proteinExistence type="inferred from homology"/>
<dbReference type="FunFam" id="3.80.10.10:FF:000111">
    <property type="entry name" value="LRR receptor-like serine/threonine-protein kinase ERECTA"/>
    <property type="match status" value="1"/>
</dbReference>
<keyword evidence="7" id="KW-1133">Transmembrane helix</keyword>
<protein>
    <submittedName>
        <fullName evidence="11">Uncharacterized protein</fullName>
    </submittedName>
</protein>
<keyword evidence="3" id="KW-0433">Leucine-rich repeat</keyword>
<comment type="similarity">
    <text evidence="2">Belongs to the RLP family.</text>
</comment>
<comment type="subcellular location">
    <subcellularLocation>
        <location evidence="1">Membrane</location>
        <topology evidence="1">Single-pass type I membrane protein</topology>
    </subcellularLocation>
</comment>
<dbReference type="PANTHER" id="PTHR48063">
    <property type="entry name" value="LRR RECEPTOR-LIKE KINASE"/>
    <property type="match status" value="1"/>
</dbReference>
<evidence type="ECO:0000256" key="4">
    <source>
        <dbReference type="ARBA" id="ARBA00022692"/>
    </source>
</evidence>
<evidence type="ECO:0000256" key="5">
    <source>
        <dbReference type="ARBA" id="ARBA00022729"/>
    </source>
</evidence>
<dbReference type="AlphaFoldDB" id="A0A9R1UV38"/>
<name>A0A9R1UV38_LACSA</name>
<dbReference type="InterPro" id="IPR032675">
    <property type="entry name" value="LRR_dom_sf"/>
</dbReference>
<dbReference type="SUPFAM" id="SSF52058">
    <property type="entry name" value="L domain-like"/>
    <property type="match status" value="1"/>
</dbReference>
<dbReference type="GO" id="GO:0016020">
    <property type="term" value="C:membrane"/>
    <property type="evidence" value="ECO:0007669"/>
    <property type="project" value="UniProtKB-SubCell"/>
</dbReference>
<feature type="region of interest" description="Disordered" evidence="10">
    <location>
        <begin position="200"/>
        <end position="225"/>
    </location>
</feature>
<dbReference type="EMBL" id="NBSK02000008">
    <property type="protein sequence ID" value="KAJ0194128.1"/>
    <property type="molecule type" value="Genomic_DNA"/>
</dbReference>
<keyword evidence="6" id="KW-0677">Repeat</keyword>
<evidence type="ECO:0000256" key="8">
    <source>
        <dbReference type="ARBA" id="ARBA00023136"/>
    </source>
</evidence>
<keyword evidence="12" id="KW-1185">Reference proteome</keyword>
<dbReference type="PANTHER" id="PTHR48063:SF106">
    <property type="entry name" value="LEUCINE-RICH REPEAT DOMAIN, L DOMAIN-LIKE PROTEIN-RELATED"/>
    <property type="match status" value="1"/>
</dbReference>
<keyword evidence="5" id="KW-0732">Signal</keyword>
<evidence type="ECO:0000256" key="2">
    <source>
        <dbReference type="ARBA" id="ARBA00009592"/>
    </source>
</evidence>
<sequence length="272" mass="30139">MIDSSGIRRFVAATSIGSLICRLTSLCDLCKLMGIIPHFLRELNAVVKGTEKWYNCTSDSNENAIQAMKGVDLEYTTILDIVYNMDLSRNKLVGEIPVELTALSMLVGLNLSNNHLSGRIPDTIGNMITLFSLDLSGNELMGTIPPSMATLTFLSNLNLSHNKLSGRIPTGNQLQTLTDPSIFVGNEGLCGPPISKNCSNQEVPTTTTTTTTTPTTTTTSRKKKYKAADRGPSRFLGCYWCFGVQEALETTFFFLRKPWTRYMFQSWKELPR</sequence>
<dbReference type="InterPro" id="IPR001611">
    <property type="entry name" value="Leu-rich_rpt"/>
</dbReference>
<evidence type="ECO:0000313" key="12">
    <source>
        <dbReference type="Proteomes" id="UP000235145"/>
    </source>
</evidence>